<name>A0A2A4J2Z6_HELVI</name>
<comment type="caution">
    <text evidence="2">The sequence shown here is derived from an EMBL/GenBank/DDBJ whole genome shotgun (WGS) entry which is preliminary data.</text>
</comment>
<evidence type="ECO:0008006" key="3">
    <source>
        <dbReference type="Google" id="ProtNLM"/>
    </source>
</evidence>
<reference evidence="2" key="1">
    <citation type="submission" date="2017-09" db="EMBL/GenBank/DDBJ databases">
        <title>Contemporary evolution of a Lepidopteran species, Heliothis virescens, in response to modern agricultural practices.</title>
        <authorList>
            <person name="Fritz M.L."/>
            <person name="Deyonke A.M."/>
            <person name="Papanicolaou A."/>
            <person name="Micinski S."/>
            <person name="Westbrook J."/>
            <person name="Gould F."/>
        </authorList>
    </citation>
    <scope>NUCLEOTIDE SEQUENCE [LARGE SCALE GENOMIC DNA]</scope>
    <source>
        <strain evidence="2">HvINT-</strain>
        <tissue evidence="2">Whole body</tissue>
    </source>
</reference>
<dbReference type="AlphaFoldDB" id="A0A2A4J2Z6"/>
<evidence type="ECO:0000313" key="2">
    <source>
        <dbReference type="EMBL" id="PCG66371.1"/>
    </source>
</evidence>
<keyword evidence="1" id="KW-0732">Signal</keyword>
<sequence>MFSKIVALCGLVAVCQAGLLPAPVHYSSAAAVSSQNIVRHDQPAQHVAVAAPVAYHAAPAVAYHAAPAHYSSAAAVSSQNIVRHDQPAVHAAPVAYHAAPAVAYHAAPAFAYHAAPTVSYHAAPVVAHEEFDAAPAYGAPAHYYHH</sequence>
<feature type="chain" id="PRO_5012991852" description="Cuticle protein" evidence="1">
    <location>
        <begin position="18"/>
        <end position="146"/>
    </location>
</feature>
<evidence type="ECO:0000256" key="1">
    <source>
        <dbReference type="SAM" id="SignalP"/>
    </source>
</evidence>
<dbReference type="EMBL" id="NWSH01003396">
    <property type="protein sequence ID" value="PCG66371.1"/>
    <property type="molecule type" value="Genomic_DNA"/>
</dbReference>
<proteinExistence type="predicted"/>
<protein>
    <recommendedName>
        <fullName evidence="3">Cuticle protein</fullName>
    </recommendedName>
</protein>
<accession>A0A2A4J2Z6</accession>
<organism evidence="2">
    <name type="scientific">Heliothis virescens</name>
    <name type="common">Tobacco budworm moth</name>
    <dbReference type="NCBI Taxonomy" id="7102"/>
    <lineage>
        <taxon>Eukaryota</taxon>
        <taxon>Metazoa</taxon>
        <taxon>Ecdysozoa</taxon>
        <taxon>Arthropoda</taxon>
        <taxon>Hexapoda</taxon>
        <taxon>Insecta</taxon>
        <taxon>Pterygota</taxon>
        <taxon>Neoptera</taxon>
        <taxon>Endopterygota</taxon>
        <taxon>Lepidoptera</taxon>
        <taxon>Glossata</taxon>
        <taxon>Ditrysia</taxon>
        <taxon>Noctuoidea</taxon>
        <taxon>Noctuidae</taxon>
        <taxon>Heliothinae</taxon>
        <taxon>Heliothis</taxon>
    </lineage>
</organism>
<gene>
    <name evidence="2" type="ORF">B5V51_7733</name>
</gene>
<feature type="signal peptide" evidence="1">
    <location>
        <begin position="1"/>
        <end position="17"/>
    </location>
</feature>